<dbReference type="InterPro" id="IPR002123">
    <property type="entry name" value="Plipid/glycerol_acylTrfase"/>
</dbReference>
<accession>A0A1G6T4L5</accession>
<dbReference type="PANTHER" id="PTHR10434:SF11">
    <property type="entry name" value="1-ACYL-SN-GLYCEROL-3-PHOSPHATE ACYLTRANSFERASE"/>
    <property type="match status" value="1"/>
</dbReference>
<sequence length="243" mass="24988">MRPDDSSAADGTPAPPPTPGAPGPRGPAWSRWVGRFLARVVWNTEVVGAEHVPTTGPVLLAANHTGIMDGPIILGVAPRPVHILIKESFFQGVLGVILRAAGQIPVDQDSPRSALTIAVAVLRRGGGVGIFPEGNRGRGDLAGVRAGVAWLALTSGAPVVPVAVLGTRRTGEKVGVIPGLRRRLVVEFGPPVVISRGPGTTGKAALAQGNEQVRQALRAVVASAVGRSGIPLPVDDPNRERPA</sequence>
<evidence type="ECO:0000313" key="6">
    <source>
        <dbReference type="Proteomes" id="UP000199039"/>
    </source>
</evidence>
<dbReference type="GO" id="GO:0003841">
    <property type="term" value="F:1-acylglycerol-3-phosphate O-acyltransferase activity"/>
    <property type="evidence" value="ECO:0007669"/>
    <property type="project" value="TreeGrafter"/>
</dbReference>
<proteinExistence type="predicted"/>
<evidence type="ECO:0000259" key="4">
    <source>
        <dbReference type="SMART" id="SM00563"/>
    </source>
</evidence>
<evidence type="ECO:0000313" key="5">
    <source>
        <dbReference type="EMBL" id="SDD24100.1"/>
    </source>
</evidence>
<keyword evidence="6" id="KW-1185">Reference proteome</keyword>
<dbReference type="Proteomes" id="UP000199039">
    <property type="component" value="Unassembled WGS sequence"/>
</dbReference>
<feature type="region of interest" description="Disordered" evidence="3">
    <location>
        <begin position="1"/>
        <end position="26"/>
    </location>
</feature>
<dbReference type="GO" id="GO:0006654">
    <property type="term" value="P:phosphatidic acid biosynthetic process"/>
    <property type="evidence" value="ECO:0007669"/>
    <property type="project" value="TreeGrafter"/>
</dbReference>
<feature type="compositionally biased region" description="Low complexity" evidence="3">
    <location>
        <begin position="1"/>
        <end position="12"/>
    </location>
</feature>
<name>A0A1G6T4L5_9MICO</name>
<dbReference type="EMBL" id="FMYH01000006">
    <property type="protein sequence ID" value="SDD24100.1"/>
    <property type="molecule type" value="Genomic_DNA"/>
</dbReference>
<evidence type="ECO:0000256" key="1">
    <source>
        <dbReference type="ARBA" id="ARBA00022679"/>
    </source>
</evidence>
<keyword evidence="1 5" id="KW-0808">Transferase</keyword>
<dbReference type="RefSeq" id="WP_093184575.1">
    <property type="nucleotide sequence ID" value="NZ_FMYH01000006.1"/>
</dbReference>
<gene>
    <name evidence="5" type="ORF">SAMN05216410_3022</name>
</gene>
<protein>
    <submittedName>
        <fullName evidence="5">1-acyl-sn-glycerol-3-phosphate acyltransferase</fullName>
    </submittedName>
</protein>
<dbReference type="AlphaFoldDB" id="A0A1G6T4L5"/>
<feature type="compositionally biased region" description="Pro residues" evidence="3">
    <location>
        <begin position="13"/>
        <end position="25"/>
    </location>
</feature>
<feature type="domain" description="Phospholipid/glycerol acyltransferase" evidence="4">
    <location>
        <begin position="58"/>
        <end position="167"/>
    </location>
</feature>
<dbReference type="STRING" id="1814289.SAMN05216410_3022"/>
<dbReference type="GO" id="GO:0005886">
    <property type="term" value="C:plasma membrane"/>
    <property type="evidence" value="ECO:0007669"/>
    <property type="project" value="TreeGrafter"/>
</dbReference>
<dbReference type="SMART" id="SM00563">
    <property type="entry name" value="PlsC"/>
    <property type="match status" value="1"/>
</dbReference>
<reference evidence="5 6" key="1">
    <citation type="submission" date="2016-09" db="EMBL/GenBank/DDBJ databases">
        <authorList>
            <person name="Capua I."/>
            <person name="De Benedictis P."/>
            <person name="Joannis T."/>
            <person name="Lombin L.H."/>
            <person name="Cattoli G."/>
        </authorList>
    </citation>
    <scope>NUCLEOTIDE SEQUENCE [LARGE SCALE GENOMIC DNA]</scope>
    <source>
        <strain evidence="5 6">ISLP-3</strain>
    </source>
</reference>
<dbReference type="SUPFAM" id="SSF69593">
    <property type="entry name" value="Glycerol-3-phosphate (1)-acyltransferase"/>
    <property type="match status" value="1"/>
</dbReference>
<dbReference type="Pfam" id="PF01553">
    <property type="entry name" value="Acyltransferase"/>
    <property type="match status" value="1"/>
</dbReference>
<dbReference type="OrthoDB" id="9808424at2"/>
<evidence type="ECO:0000256" key="3">
    <source>
        <dbReference type="SAM" id="MobiDB-lite"/>
    </source>
</evidence>
<keyword evidence="2 5" id="KW-0012">Acyltransferase</keyword>
<evidence type="ECO:0000256" key="2">
    <source>
        <dbReference type="ARBA" id="ARBA00023315"/>
    </source>
</evidence>
<organism evidence="5 6">
    <name type="scientific">Sanguibacter gelidistatuariae</name>
    <dbReference type="NCBI Taxonomy" id="1814289"/>
    <lineage>
        <taxon>Bacteria</taxon>
        <taxon>Bacillati</taxon>
        <taxon>Actinomycetota</taxon>
        <taxon>Actinomycetes</taxon>
        <taxon>Micrococcales</taxon>
        <taxon>Sanguibacteraceae</taxon>
        <taxon>Sanguibacter</taxon>
    </lineage>
</organism>
<dbReference type="PANTHER" id="PTHR10434">
    <property type="entry name" value="1-ACYL-SN-GLYCEROL-3-PHOSPHATE ACYLTRANSFERASE"/>
    <property type="match status" value="1"/>
</dbReference>
<dbReference type="CDD" id="cd07989">
    <property type="entry name" value="LPLAT_AGPAT-like"/>
    <property type="match status" value="1"/>
</dbReference>